<dbReference type="EMBL" id="BLXT01002328">
    <property type="protein sequence ID" value="GFN93256.1"/>
    <property type="molecule type" value="Genomic_DNA"/>
</dbReference>
<organism evidence="1 2">
    <name type="scientific">Plakobranchus ocellatus</name>
    <dbReference type="NCBI Taxonomy" id="259542"/>
    <lineage>
        <taxon>Eukaryota</taxon>
        <taxon>Metazoa</taxon>
        <taxon>Spiralia</taxon>
        <taxon>Lophotrochozoa</taxon>
        <taxon>Mollusca</taxon>
        <taxon>Gastropoda</taxon>
        <taxon>Heterobranchia</taxon>
        <taxon>Euthyneura</taxon>
        <taxon>Panpulmonata</taxon>
        <taxon>Sacoglossa</taxon>
        <taxon>Placobranchoidea</taxon>
        <taxon>Plakobranchidae</taxon>
        <taxon>Plakobranchus</taxon>
    </lineage>
</organism>
<reference evidence="1 2" key="1">
    <citation type="journal article" date="2021" name="Elife">
        <title>Chloroplast acquisition without the gene transfer in kleptoplastic sea slugs, Plakobranchus ocellatus.</title>
        <authorList>
            <person name="Maeda T."/>
            <person name="Takahashi S."/>
            <person name="Yoshida T."/>
            <person name="Shimamura S."/>
            <person name="Takaki Y."/>
            <person name="Nagai Y."/>
            <person name="Toyoda A."/>
            <person name="Suzuki Y."/>
            <person name="Arimoto A."/>
            <person name="Ishii H."/>
            <person name="Satoh N."/>
            <person name="Nishiyama T."/>
            <person name="Hasebe M."/>
            <person name="Maruyama T."/>
            <person name="Minagawa J."/>
            <person name="Obokata J."/>
            <person name="Shigenobu S."/>
        </authorList>
    </citation>
    <scope>NUCLEOTIDE SEQUENCE [LARGE SCALE GENOMIC DNA]</scope>
</reference>
<accession>A0AAV3ZD89</accession>
<proteinExistence type="predicted"/>
<name>A0AAV3ZD89_9GAST</name>
<gene>
    <name evidence="1" type="ORF">PoB_001976200</name>
</gene>
<evidence type="ECO:0000313" key="1">
    <source>
        <dbReference type="EMBL" id="GFN93256.1"/>
    </source>
</evidence>
<comment type="caution">
    <text evidence="1">The sequence shown here is derived from an EMBL/GenBank/DDBJ whole genome shotgun (WGS) entry which is preliminary data.</text>
</comment>
<dbReference type="AlphaFoldDB" id="A0AAV3ZD89"/>
<keyword evidence="2" id="KW-1185">Reference proteome</keyword>
<sequence>MDDIIKWVYDVTMSHCGEELKECVEKYPGLELPYPGWIKNEDVAIATEGTPEEYMELVKIMYRTMIYYGYKDESFVETVEKRMAVYDKPLVLHSLQLTTSVRCNLQQTAKVLNRLQKSATDYSSVHQTATEYCRLLQTATGHCRLQIPPQTATERHRLQLSTTDCNVTMRTATVHNRLQQNVTD</sequence>
<evidence type="ECO:0000313" key="2">
    <source>
        <dbReference type="Proteomes" id="UP000735302"/>
    </source>
</evidence>
<protein>
    <submittedName>
        <fullName evidence="1">Uncharacterized protein</fullName>
    </submittedName>
</protein>
<dbReference type="Proteomes" id="UP000735302">
    <property type="component" value="Unassembled WGS sequence"/>
</dbReference>